<comment type="caution">
    <text evidence="1">The sequence shown here is derived from an EMBL/GenBank/DDBJ whole genome shotgun (WGS) entry which is preliminary data.</text>
</comment>
<proteinExistence type="predicted"/>
<accession>A0A835CBL0</accession>
<keyword evidence="2" id="KW-1185">Reference proteome</keyword>
<sequence length="60" mass="6865">MEIGEVSDEGRHKIPLTIVIHKSMDINKSAKSNRHSAFRYLQVPPPYELNGPHCEPVQRL</sequence>
<name>A0A835CBL0_9FABA</name>
<protein>
    <submittedName>
        <fullName evidence="1">Uncharacterized protein</fullName>
    </submittedName>
</protein>
<dbReference type="Proteomes" id="UP000634136">
    <property type="component" value="Unassembled WGS sequence"/>
</dbReference>
<dbReference type="AlphaFoldDB" id="A0A835CBL0"/>
<evidence type="ECO:0000313" key="2">
    <source>
        <dbReference type="Proteomes" id="UP000634136"/>
    </source>
</evidence>
<dbReference type="EMBL" id="JAAIUW010000004">
    <property type="protein sequence ID" value="KAF7836909.1"/>
    <property type="molecule type" value="Genomic_DNA"/>
</dbReference>
<organism evidence="1 2">
    <name type="scientific">Senna tora</name>
    <dbReference type="NCBI Taxonomy" id="362788"/>
    <lineage>
        <taxon>Eukaryota</taxon>
        <taxon>Viridiplantae</taxon>
        <taxon>Streptophyta</taxon>
        <taxon>Embryophyta</taxon>
        <taxon>Tracheophyta</taxon>
        <taxon>Spermatophyta</taxon>
        <taxon>Magnoliopsida</taxon>
        <taxon>eudicotyledons</taxon>
        <taxon>Gunneridae</taxon>
        <taxon>Pentapetalae</taxon>
        <taxon>rosids</taxon>
        <taxon>fabids</taxon>
        <taxon>Fabales</taxon>
        <taxon>Fabaceae</taxon>
        <taxon>Caesalpinioideae</taxon>
        <taxon>Cassia clade</taxon>
        <taxon>Senna</taxon>
    </lineage>
</organism>
<evidence type="ECO:0000313" key="1">
    <source>
        <dbReference type="EMBL" id="KAF7836909.1"/>
    </source>
</evidence>
<reference evidence="1" key="1">
    <citation type="submission" date="2020-09" db="EMBL/GenBank/DDBJ databases">
        <title>Genome-Enabled Discovery of Anthraquinone Biosynthesis in Senna tora.</title>
        <authorList>
            <person name="Kang S.-H."/>
            <person name="Pandey R.P."/>
            <person name="Lee C.-M."/>
            <person name="Sim J.-S."/>
            <person name="Jeong J.-T."/>
            <person name="Choi B.-S."/>
            <person name="Jung M."/>
            <person name="Ginzburg D."/>
            <person name="Zhao K."/>
            <person name="Won S.Y."/>
            <person name="Oh T.-J."/>
            <person name="Yu Y."/>
            <person name="Kim N.-H."/>
            <person name="Lee O.R."/>
            <person name="Lee T.-H."/>
            <person name="Bashyal P."/>
            <person name="Kim T.-S."/>
            <person name="Lee W.-H."/>
            <person name="Kawkins C."/>
            <person name="Kim C.-K."/>
            <person name="Kim J.S."/>
            <person name="Ahn B.O."/>
            <person name="Rhee S.Y."/>
            <person name="Sohng J.K."/>
        </authorList>
    </citation>
    <scope>NUCLEOTIDE SEQUENCE</scope>
    <source>
        <tissue evidence="1">Leaf</tissue>
    </source>
</reference>
<gene>
    <name evidence="1" type="ORF">G2W53_011768</name>
</gene>